<evidence type="ECO:0000256" key="1">
    <source>
        <dbReference type="SAM" id="SignalP"/>
    </source>
</evidence>
<gene>
    <name evidence="3" type="ORF">H8N03_14805</name>
</gene>
<name>A0A923MU42_9BURK</name>
<keyword evidence="4" id="KW-1185">Reference proteome</keyword>
<dbReference type="EMBL" id="JACORT010000006">
    <property type="protein sequence ID" value="MBC5784219.1"/>
    <property type="molecule type" value="Genomic_DNA"/>
</dbReference>
<evidence type="ECO:0000313" key="4">
    <source>
        <dbReference type="Proteomes" id="UP000608513"/>
    </source>
</evidence>
<dbReference type="RefSeq" id="WP_187076971.1">
    <property type="nucleotide sequence ID" value="NZ_JACORT010000006.1"/>
</dbReference>
<sequence length="692" mass="73726">MEPRNFVRAGAAASLLALAACGGGGSGIDIRPPDLAPAGIQKIEITSRATTFDGTSFGSVGTYEKLVGKAYGEIDPNDPRNQVITDLVLAPRNARGRIEYSMDIYILKPTDLAKGNHKLFVEVNNRGGKLFGAFNQSSGGNDPSTAAHAGGAFLMKQGYTMAWNGWDPSAPSGGGSMTINVPVAKNPDGSSITGPSYEYIVFDNATTQSATLSYKAATLDKTKATLTVRDHLADTPVTVPSTGWEYASDMSIRLLPAGTAFKQSAIYEFTYTAIDPVVAGIGFAATRDFISWLRHNTVDAQGTANPVAGDVKRVLGYTVSQPGRYMNDFVWLGFNEDIRGRKVFDGVENWIAAGNGIFLNYRFAQPGRTERNRQNHLYPEAPFPFAYNTLTDTLTGRTDGRNRRCQQTNTCPKIMSVNSANEYWVKAGSLVHTDTAGNDIADPENVRFYLLSGLEHTVTGSPTNSAGTCAQFRNNTDPNPALRALFVAMDQWIDGTAPPASRMPRRSDGTAVFTTTTAQSALGIGVVPQASLGWPNIPGVQYTGLVTVRNLFDFGSRFASGILDKQPPTATGKVYPSFVSKVDVDGNEIAGVRLPPVAAPIATTTGWGLRATAFGGPDGCEASGQMISFATTLSQRVASGDPRLSLEERYVNKAGYVAAVTAAANALKAQRLLLDADAQAYITSAQNSTVLP</sequence>
<keyword evidence="1" id="KW-0732">Signal</keyword>
<comment type="caution">
    <text evidence="3">The sequence shown here is derived from an EMBL/GenBank/DDBJ whole genome shotgun (WGS) entry which is preliminary data.</text>
</comment>
<evidence type="ECO:0000313" key="3">
    <source>
        <dbReference type="EMBL" id="MBC5784219.1"/>
    </source>
</evidence>
<dbReference type="PROSITE" id="PS51257">
    <property type="entry name" value="PROKAR_LIPOPROTEIN"/>
    <property type="match status" value="1"/>
</dbReference>
<reference evidence="3" key="1">
    <citation type="submission" date="2020-08" db="EMBL/GenBank/DDBJ databases">
        <title>Ramlibacter sp. USB13 16S ribosomal RNA gene genome sequencing and assembly.</title>
        <authorList>
            <person name="Kang M."/>
        </authorList>
    </citation>
    <scope>NUCLEOTIDE SEQUENCE</scope>
    <source>
        <strain evidence="3">USB13</strain>
    </source>
</reference>
<feature type="chain" id="PRO_5037413101" description="Alpha/beta hydrolase domain-containing protein" evidence="1">
    <location>
        <begin position="20"/>
        <end position="692"/>
    </location>
</feature>
<protein>
    <recommendedName>
        <fullName evidence="2">Alpha/beta hydrolase domain-containing protein</fullName>
    </recommendedName>
</protein>
<dbReference type="Proteomes" id="UP000608513">
    <property type="component" value="Unassembled WGS sequence"/>
</dbReference>
<organism evidence="3 4">
    <name type="scientific">Ramlibacter cellulosilyticus</name>
    <dbReference type="NCBI Taxonomy" id="2764187"/>
    <lineage>
        <taxon>Bacteria</taxon>
        <taxon>Pseudomonadati</taxon>
        <taxon>Pseudomonadota</taxon>
        <taxon>Betaproteobacteria</taxon>
        <taxon>Burkholderiales</taxon>
        <taxon>Comamonadaceae</taxon>
        <taxon>Ramlibacter</taxon>
    </lineage>
</organism>
<dbReference type="AlphaFoldDB" id="A0A923MU42"/>
<accession>A0A923MU42</accession>
<dbReference type="InterPro" id="IPR045394">
    <property type="entry name" value="Abhydrolase_dom"/>
</dbReference>
<proteinExistence type="predicted"/>
<feature type="signal peptide" evidence="1">
    <location>
        <begin position="1"/>
        <end position="19"/>
    </location>
</feature>
<feature type="domain" description="Alpha/beta hydrolase" evidence="2">
    <location>
        <begin position="271"/>
        <end position="682"/>
    </location>
</feature>
<dbReference type="Pfam" id="PF20091">
    <property type="entry name" value="Abhydrolase_10"/>
    <property type="match status" value="1"/>
</dbReference>
<evidence type="ECO:0000259" key="2">
    <source>
        <dbReference type="Pfam" id="PF20091"/>
    </source>
</evidence>